<keyword evidence="4" id="KW-1185">Reference proteome</keyword>
<dbReference type="InterPro" id="IPR005707">
    <property type="entry name" value="Ribosomal_uS2_euk/arc"/>
</dbReference>
<dbReference type="GO" id="GO:0006412">
    <property type="term" value="P:translation"/>
    <property type="evidence" value="ECO:0007669"/>
    <property type="project" value="InterPro"/>
</dbReference>
<name>A0A485PI34_LYNPA</name>
<reference evidence="3 4" key="1">
    <citation type="submission" date="2019-01" db="EMBL/GenBank/DDBJ databases">
        <authorList>
            <person name="Alioto T."/>
            <person name="Alioto T."/>
        </authorList>
    </citation>
    <scope>NUCLEOTIDE SEQUENCE [LARGE SCALE GENOMIC DNA]</scope>
</reference>
<keyword evidence="2" id="KW-0687">Ribonucleoprotein</keyword>
<evidence type="ECO:0000313" key="3">
    <source>
        <dbReference type="EMBL" id="VFV44517.1"/>
    </source>
</evidence>
<evidence type="ECO:0000256" key="2">
    <source>
        <dbReference type="ARBA" id="ARBA00023274"/>
    </source>
</evidence>
<keyword evidence="1 3" id="KW-0689">Ribosomal protein</keyword>
<dbReference type="EMBL" id="CAAGRJ010035893">
    <property type="protein sequence ID" value="VFV44517.1"/>
    <property type="molecule type" value="Genomic_DNA"/>
</dbReference>
<evidence type="ECO:0000256" key="1">
    <source>
        <dbReference type="ARBA" id="ARBA00022980"/>
    </source>
</evidence>
<dbReference type="Gene3D" id="3.40.50.10490">
    <property type="entry name" value="Glucose-6-phosphate isomerase like protein, domain 1"/>
    <property type="match status" value="1"/>
</dbReference>
<dbReference type="SUPFAM" id="SSF52313">
    <property type="entry name" value="Ribosomal protein S2"/>
    <property type="match status" value="1"/>
</dbReference>
<dbReference type="PANTHER" id="PTHR11489">
    <property type="entry name" value="40S RIBOSOMAL PROTEIN SA"/>
    <property type="match status" value="1"/>
</dbReference>
<sequence>MLREYWPASCAEVFFCPGATLAAGCFTSRAFTNQIQAAFRERRSPVVTESRADHQPFTAASHMHLPTTALYNTPSSVFCGHCHLTEEQRVGSPSKSDVLDAGPREVLRLRATIFCEQPQEVTPGLYFCRDTDELKKKKRERESEQASVEKAVTKEEFQGEWAAPGPVFSANVI</sequence>
<dbReference type="GO" id="GO:0015935">
    <property type="term" value="C:small ribosomal subunit"/>
    <property type="evidence" value="ECO:0007669"/>
    <property type="project" value="InterPro"/>
</dbReference>
<evidence type="ECO:0000313" key="4">
    <source>
        <dbReference type="Proteomes" id="UP000386466"/>
    </source>
</evidence>
<dbReference type="GO" id="GO:0003735">
    <property type="term" value="F:structural constituent of ribosome"/>
    <property type="evidence" value="ECO:0007669"/>
    <property type="project" value="InterPro"/>
</dbReference>
<protein>
    <submittedName>
        <fullName evidence="3">Ribosomal protein sa-like</fullName>
    </submittedName>
</protein>
<organism evidence="3 4">
    <name type="scientific">Lynx pardinus</name>
    <name type="common">Iberian lynx</name>
    <name type="synonym">Felis pardina</name>
    <dbReference type="NCBI Taxonomy" id="191816"/>
    <lineage>
        <taxon>Eukaryota</taxon>
        <taxon>Metazoa</taxon>
        <taxon>Chordata</taxon>
        <taxon>Craniata</taxon>
        <taxon>Vertebrata</taxon>
        <taxon>Euteleostomi</taxon>
        <taxon>Mammalia</taxon>
        <taxon>Eutheria</taxon>
        <taxon>Laurasiatheria</taxon>
        <taxon>Carnivora</taxon>
        <taxon>Feliformia</taxon>
        <taxon>Felidae</taxon>
        <taxon>Felinae</taxon>
        <taxon>Lynx</taxon>
    </lineage>
</organism>
<gene>
    <name evidence="3" type="ORF">LYPA_23C021410</name>
</gene>
<dbReference type="Proteomes" id="UP000386466">
    <property type="component" value="Unassembled WGS sequence"/>
</dbReference>
<proteinExistence type="predicted"/>
<dbReference type="PROSITE" id="PS51257">
    <property type="entry name" value="PROKAR_LIPOPROTEIN"/>
    <property type="match status" value="1"/>
</dbReference>
<dbReference type="AlphaFoldDB" id="A0A485PI34"/>
<accession>A0A485PI34</accession>
<dbReference type="InterPro" id="IPR023591">
    <property type="entry name" value="Ribosomal_uS2_flav_dom_sf"/>
</dbReference>